<gene>
    <name evidence="2" type="ORF">KJ970_10095</name>
</gene>
<keyword evidence="1" id="KW-1133">Transmembrane helix</keyword>
<evidence type="ECO:0000313" key="2">
    <source>
        <dbReference type="EMBL" id="MBU2691270.1"/>
    </source>
</evidence>
<accession>A0A948W6L8</accession>
<feature type="transmembrane region" description="Helical" evidence="1">
    <location>
        <begin position="100"/>
        <end position="120"/>
    </location>
</feature>
<dbReference type="Proteomes" id="UP000777784">
    <property type="component" value="Unassembled WGS sequence"/>
</dbReference>
<evidence type="ECO:0000313" key="3">
    <source>
        <dbReference type="Proteomes" id="UP000777784"/>
    </source>
</evidence>
<organism evidence="2 3">
    <name type="scientific">Eiseniibacteriota bacterium</name>
    <dbReference type="NCBI Taxonomy" id="2212470"/>
    <lineage>
        <taxon>Bacteria</taxon>
        <taxon>Candidatus Eiseniibacteriota</taxon>
    </lineage>
</organism>
<name>A0A948W6L8_UNCEI</name>
<proteinExistence type="predicted"/>
<comment type="caution">
    <text evidence="2">The sequence shown here is derived from an EMBL/GenBank/DDBJ whole genome shotgun (WGS) entry which is preliminary data.</text>
</comment>
<reference evidence="2" key="1">
    <citation type="submission" date="2021-05" db="EMBL/GenBank/DDBJ databases">
        <title>Energy efficiency and biological interactions define the core microbiome of deep oligotrophic groundwater.</title>
        <authorList>
            <person name="Mehrshad M."/>
            <person name="Lopez-Fernandez M."/>
            <person name="Bell E."/>
            <person name="Bernier-Latmani R."/>
            <person name="Bertilsson S."/>
            <person name="Dopson M."/>
        </authorList>
    </citation>
    <scope>NUCLEOTIDE SEQUENCE</scope>
    <source>
        <strain evidence="2">Modern_marine.mb.64</strain>
    </source>
</reference>
<keyword evidence="1" id="KW-0812">Transmembrane</keyword>
<dbReference type="AlphaFoldDB" id="A0A948W6L8"/>
<evidence type="ECO:0000256" key="1">
    <source>
        <dbReference type="SAM" id="Phobius"/>
    </source>
</evidence>
<feature type="transmembrane region" description="Helical" evidence="1">
    <location>
        <begin position="187"/>
        <end position="205"/>
    </location>
</feature>
<dbReference type="EMBL" id="JAHJDP010000053">
    <property type="protein sequence ID" value="MBU2691270.1"/>
    <property type="molecule type" value="Genomic_DNA"/>
</dbReference>
<sequence>MKREVPLIITMVTGLFLALQYYSPHRLSAHIYETLMDWLIIVGVFAIMLGILGLLRQHTDKLKTRERNWPYSIALLVGLFGMVILGFWGQGMGSPFVQAYFTVLNPVQATMFALLAFYIASAAYRSFRGRSVLASILLISAIIVMLGRVPLGEIIWPTVKIGSITIPGVTAISDWLLNVPNLAAKRAIYVGLGLGGAATALKVVLGIEAPHLRG</sequence>
<feature type="transmembrane region" description="Helical" evidence="1">
    <location>
        <begin position="132"/>
        <end position="151"/>
    </location>
</feature>
<feature type="transmembrane region" description="Helical" evidence="1">
    <location>
        <begin position="68"/>
        <end position="88"/>
    </location>
</feature>
<feature type="transmembrane region" description="Helical" evidence="1">
    <location>
        <begin position="35"/>
        <end position="56"/>
    </location>
</feature>
<feature type="transmembrane region" description="Helical" evidence="1">
    <location>
        <begin position="7"/>
        <end position="23"/>
    </location>
</feature>
<keyword evidence="1" id="KW-0472">Membrane</keyword>
<protein>
    <submittedName>
        <fullName evidence="2">Uncharacterized protein</fullName>
    </submittedName>
</protein>